<keyword evidence="3" id="KW-1185">Reference proteome</keyword>
<sequence>MQAVFVNTLEKQLGEGRVAQGRVSIGEEQGLWHVVWEEGDKERERWYAGTSWEEMLSTFRYSVAIKLGEGYVPVLDGMLEERKPDRGMRGALSRYHCYGELHSDPELFEALRDWRRGRAIAEKKAAYVIATNRMLWMLSAYVPHQEDELLQIPGWGENKHGLYGAEVLEITRRYAQRTAFPLDWVAEALDTDTYTQWMYRQKEMKFKGELDRHQEKRRLLEGIQDGLSLAELQQSTELPRRELLERIETLEAEGYDLEALIERELAEVSQEEQQKIWQALASVGDRYLKPVLSEVYEEQELKTRQVEVLYDRLRLMRIRYRRAGQSESQAI</sequence>
<dbReference type="SUPFAM" id="SSF47819">
    <property type="entry name" value="HRDC-like"/>
    <property type="match status" value="1"/>
</dbReference>
<dbReference type="Pfam" id="PF00570">
    <property type="entry name" value="HRDC"/>
    <property type="match status" value="1"/>
</dbReference>
<dbReference type="GO" id="GO:0000166">
    <property type="term" value="F:nucleotide binding"/>
    <property type="evidence" value="ECO:0007669"/>
    <property type="project" value="InterPro"/>
</dbReference>
<organism evidence="2 3">
    <name type="scientific">Paenibacillus sabuli</name>
    <dbReference type="NCBI Taxonomy" id="2772509"/>
    <lineage>
        <taxon>Bacteria</taxon>
        <taxon>Bacillati</taxon>
        <taxon>Bacillota</taxon>
        <taxon>Bacilli</taxon>
        <taxon>Bacillales</taxon>
        <taxon>Paenibacillaceae</taxon>
        <taxon>Paenibacillus</taxon>
    </lineage>
</organism>
<gene>
    <name evidence="2" type="ORF">IDH44_22795</name>
</gene>
<protein>
    <submittedName>
        <fullName evidence="2">HRDC domain-containing protein</fullName>
    </submittedName>
</protein>
<dbReference type="AlphaFoldDB" id="A0A927BZ27"/>
<dbReference type="GO" id="GO:0003676">
    <property type="term" value="F:nucleic acid binding"/>
    <property type="evidence" value="ECO:0007669"/>
    <property type="project" value="InterPro"/>
</dbReference>
<reference evidence="2" key="1">
    <citation type="submission" date="2020-09" db="EMBL/GenBank/DDBJ databases">
        <title>A novel bacterium of genus Paenibacillus, isolated from South China Sea.</title>
        <authorList>
            <person name="Huang H."/>
            <person name="Mo K."/>
            <person name="Hu Y."/>
        </authorList>
    </citation>
    <scope>NUCLEOTIDE SEQUENCE</scope>
    <source>
        <strain evidence="2">IB182496</strain>
    </source>
</reference>
<evidence type="ECO:0000313" key="3">
    <source>
        <dbReference type="Proteomes" id="UP000621560"/>
    </source>
</evidence>
<feature type="domain" description="HRDC" evidence="1">
    <location>
        <begin position="101"/>
        <end position="181"/>
    </location>
</feature>
<dbReference type="InterPro" id="IPR010997">
    <property type="entry name" value="HRDC-like_sf"/>
</dbReference>
<name>A0A927BZ27_9BACL</name>
<dbReference type="InterPro" id="IPR044876">
    <property type="entry name" value="HRDC_dom_sf"/>
</dbReference>
<dbReference type="Gene3D" id="1.10.10.1390">
    <property type="entry name" value="ATP-dependent DNA helicase RecQ"/>
    <property type="match status" value="1"/>
</dbReference>
<comment type="caution">
    <text evidence="2">The sequence shown here is derived from an EMBL/GenBank/DDBJ whole genome shotgun (WGS) entry which is preliminary data.</text>
</comment>
<dbReference type="RefSeq" id="WP_190921138.1">
    <property type="nucleotide sequence ID" value="NZ_JACXIZ010000050.1"/>
</dbReference>
<dbReference type="SMART" id="SM00341">
    <property type="entry name" value="HRDC"/>
    <property type="match status" value="1"/>
</dbReference>
<dbReference type="Gene3D" id="1.10.150.80">
    <property type="entry name" value="HRDC domain"/>
    <property type="match status" value="1"/>
</dbReference>
<dbReference type="EMBL" id="JACXIZ010000050">
    <property type="protein sequence ID" value="MBD2848034.1"/>
    <property type="molecule type" value="Genomic_DNA"/>
</dbReference>
<evidence type="ECO:0000313" key="2">
    <source>
        <dbReference type="EMBL" id="MBD2848034.1"/>
    </source>
</evidence>
<dbReference type="PROSITE" id="PS50967">
    <property type="entry name" value="HRDC"/>
    <property type="match status" value="1"/>
</dbReference>
<evidence type="ECO:0000259" key="1">
    <source>
        <dbReference type="PROSITE" id="PS50967"/>
    </source>
</evidence>
<dbReference type="InterPro" id="IPR002121">
    <property type="entry name" value="HRDC_dom"/>
</dbReference>
<dbReference type="Proteomes" id="UP000621560">
    <property type="component" value="Unassembled WGS sequence"/>
</dbReference>
<proteinExistence type="predicted"/>
<accession>A0A927BZ27</accession>